<keyword evidence="3" id="KW-1185">Reference proteome</keyword>
<reference evidence="2" key="1">
    <citation type="submission" date="2024-05" db="EMBL/GenBank/DDBJ databases">
        <title>Isolation and characterization of Sporomusa carbonis sp. nov., a carboxydotrophic hydrogenogen in the genus of Sporomusa isolated from a charcoal burning pile.</title>
        <authorList>
            <person name="Boeer T."/>
            <person name="Rosenbaum F."/>
            <person name="Eysell L."/>
            <person name="Mueller V."/>
            <person name="Daniel R."/>
            <person name="Poehlein A."/>
        </authorList>
    </citation>
    <scope>NUCLEOTIDE SEQUENCE [LARGE SCALE GENOMIC DNA]</scope>
    <source>
        <strain evidence="2">DSM 3132</strain>
    </source>
</reference>
<keyword evidence="1" id="KW-0732">Signal</keyword>
<dbReference type="PANTHER" id="PTHR37841">
    <property type="entry name" value="GLR2918 PROTEIN"/>
    <property type="match status" value="1"/>
</dbReference>
<dbReference type="Proteomes" id="UP000216052">
    <property type="component" value="Chromosome"/>
</dbReference>
<feature type="chain" id="PRO_5046882546" description="KWG leptospira" evidence="1">
    <location>
        <begin position="28"/>
        <end position="161"/>
    </location>
</feature>
<dbReference type="SUPFAM" id="SSF69360">
    <property type="entry name" value="Cell wall binding repeat"/>
    <property type="match status" value="1"/>
</dbReference>
<dbReference type="EMBL" id="CP155571">
    <property type="protein sequence ID" value="XFO70620.1"/>
    <property type="molecule type" value="Genomic_DNA"/>
</dbReference>
<dbReference type="PANTHER" id="PTHR37841:SF1">
    <property type="entry name" value="DUF3298 DOMAIN-CONTAINING PROTEIN"/>
    <property type="match status" value="1"/>
</dbReference>
<gene>
    <name evidence="2" type="ORF">SPACI_006190</name>
</gene>
<protein>
    <recommendedName>
        <fullName evidence="4">KWG leptospira</fullName>
    </recommendedName>
</protein>
<accession>A0ABZ3IXA2</accession>
<proteinExistence type="predicted"/>
<name>A0ABZ3IXA2_SPOA4</name>
<evidence type="ECO:0000256" key="1">
    <source>
        <dbReference type="SAM" id="SignalP"/>
    </source>
</evidence>
<organism evidence="2 3">
    <name type="scientific">Sporomusa acidovorans (strain ATCC 49682 / DSM 3132 / Mol)</name>
    <dbReference type="NCBI Taxonomy" id="1123286"/>
    <lineage>
        <taxon>Bacteria</taxon>
        <taxon>Bacillati</taxon>
        <taxon>Bacillota</taxon>
        <taxon>Negativicutes</taxon>
        <taxon>Selenomonadales</taxon>
        <taxon>Sporomusaceae</taxon>
        <taxon>Sporomusa</taxon>
    </lineage>
</organism>
<evidence type="ECO:0008006" key="4">
    <source>
        <dbReference type="Google" id="ProtNLM"/>
    </source>
</evidence>
<evidence type="ECO:0000313" key="2">
    <source>
        <dbReference type="EMBL" id="XFO70620.1"/>
    </source>
</evidence>
<dbReference type="RefSeq" id="WP_093794196.1">
    <property type="nucleotide sequence ID" value="NZ_CP155571.1"/>
</dbReference>
<dbReference type="InterPro" id="IPR032774">
    <property type="entry name" value="WG_beta_rep"/>
</dbReference>
<dbReference type="Pfam" id="PF14903">
    <property type="entry name" value="WG_beta_rep"/>
    <property type="match status" value="1"/>
</dbReference>
<feature type="signal peptide" evidence="1">
    <location>
        <begin position="1"/>
        <end position="27"/>
    </location>
</feature>
<evidence type="ECO:0000313" key="3">
    <source>
        <dbReference type="Proteomes" id="UP000216052"/>
    </source>
</evidence>
<sequence>MKFWGKVRALSGVIVFIAVLCGNAAFASEPAVTTESASGIAAVPQPEIISKVKKAGKYGCINRDNKVIVPIEFNKLELNNGIIYAKQNGKYGLLDQSGKNITPLIFDEIQQFPGDLAAVKLNSKWGLYNKQGNVVLPVEFDTVNDGYNGLIIAKKDNVLKN</sequence>